<sequence length="388" mass="45589">MNVIKLTQEYFREAIEMSMYAFQYELSQEQIDERLKSMKSQNILGIIEGEKLAAKLYILPFKIIQNGKEFNMGGVAGVATYPEFRRRGYVKQLLNKALEDMKEKGQVISMLSPFYIDFYRKYGWELFVEYQLISLEKEDLINRSGESYGWIKRYKKGEFYEDLNTVYEKFSLNYSGMLVRSEEWWKKSVLNNFSPAIYFSDDGHPQGYILYKIENRKMEVKEFIVLNHQARLALWRFICQHDSMLDKLEIKLPMNEQLPFILKNPNVKREVKPYFMARIVDVEKYLQAYPFINPGTKSVIFKVIDEHAPWNEGKYVITTSGVTKIADGSYNENQPYLVLSINSLTALLLGYMNAIQLWEIGAIQGNLELVECLHSMIPRQTPYFLDTF</sequence>
<dbReference type="SUPFAM" id="SSF55718">
    <property type="entry name" value="SCP-like"/>
    <property type="match status" value="1"/>
</dbReference>
<protein>
    <submittedName>
        <fullName evidence="2">GNAT family N-acetyltransferase</fullName>
        <ecNumber evidence="2">2.3.1.-</ecNumber>
    </submittedName>
</protein>
<dbReference type="PANTHER" id="PTHR37817">
    <property type="entry name" value="N-ACETYLTRANSFERASE EIS"/>
    <property type="match status" value="1"/>
</dbReference>
<organism evidence="2 3">
    <name type="scientific">Lederbergia citrea</name>
    <dbReference type="NCBI Taxonomy" id="2833581"/>
    <lineage>
        <taxon>Bacteria</taxon>
        <taxon>Bacillati</taxon>
        <taxon>Bacillota</taxon>
        <taxon>Bacilli</taxon>
        <taxon>Bacillales</taxon>
        <taxon>Bacillaceae</taxon>
        <taxon>Lederbergia</taxon>
    </lineage>
</organism>
<dbReference type="Pfam" id="PF13530">
    <property type="entry name" value="SCP2_2"/>
    <property type="match status" value="1"/>
</dbReference>
<dbReference type="InterPro" id="IPR051554">
    <property type="entry name" value="Acetyltransferase_Eis"/>
</dbReference>
<evidence type="ECO:0000313" key="2">
    <source>
        <dbReference type="EMBL" id="MBS4221505.1"/>
    </source>
</evidence>
<gene>
    <name evidence="2" type="ORF">KHA91_01880</name>
</gene>
<dbReference type="Pfam" id="PF17668">
    <property type="entry name" value="Acetyltransf_17"/>
    <property type="match status" value="1"/>
</dbReference>
<evidence type="ECO:0000313" key="3">
    <source>
        <dbReference type="Proteomes" id="UP000676456"/>
    </source>
</evidence>
<keyword evidence="3" id="KW-1185">Reference proteome</keyword>
<dbReference type="InterPro" id="IPR000182">
    <property type="entry name" value="GNAT_dom"/>
</dbReference>
<dbReference type="GO" id="GO:0034069">
    <property type="term" value="F:aminoglycoside N-acetyltransferase activity"/>
    <property type="evidence" value="ECO:0007669"/>
    <property type="project" value="TreeGrafter"/>
</dbReference>
<proteinExistence type="predicted"/>
<dbReference type="Gene3D" id="3.30.1050.10">
    <property type="entry name" value="SCP2 sterol-binding domain"/>
    <property type="match status" value="1"/>
</dbReference>
<dbReference type="InterPro" id="IPR041380">
    <property type="entry name" value="Acetyltransf_17"/>
</dbReference>
<keyword evidence="2" id="KW-0808">Transferase</keyword>
<feature type="domain" description="N-acetyltransferase" evidence="1">
    <location>
        <begin position="1"/>
        <end position="142"/>
    </location>
</feature>
<dbReference type="GO" id="GO:0030649">
    <property type="term" value="P:aminoglycoside antibiotic catabolic process"/>
    <property type="evidence" value="ECO:0007669"/>
    <property type="project" value="TreeGrafter"/>
</dbReference>
<accession>A0A942Z3M1</accession>
<dbReference type="CDD" id="cd04301">
    <property type="entry name" value="NAT_SF"/>
    <property type="match status" value="1"/>
</dbReference>
<dbReference type="EC" id="2.3.1.-" evidence="2"/>
<dbReference type="PANTHER" id="PTHR37817:SF1">
    <property type="entry name" value="N-ACETYLTRANSFERASE EIS"/>
    <property type="match status" value="1"/>
</dbReference>
<dbReference type="Pfam" id="PF13527">
    <property type="entry name" value="Acetyltransf_9"/>
    <property type="match status" value="1"/>
</dbReference>
<comment type="caution">
    <text evidence="2">The sequence shown here is derived from an EMBL/GenBank/DDBJ whole genome shotgun (WGS) entry which is preliminary data.</text>
</comment>
<reference evidence="2 3" key="1">
    <citation type="submission" date="2021-05" db="EMBL/GenBank/DDBJ databases">
        <title>Novel Bacillus species.</title>
        <authorList>
            <person name="Liu G."/>
        </authorList>
    </citation>
    <scope>NUCLEOTIDE SEQUENCE [LARGE SCALE GENOMIC DNA]</scope>
    <source>
        <strain evidence="2 3">FJAT-49682</strain>
    </source>
</reference>
<dbReference type="EMBL" id="JAGYPN010000001">
    <property type="protein sequence ID" value="MBS4221505.1"/>
    <property type="molecule type" value="Genomic_DNA"/>
</dbReference>
<keyword evidence="2" id="KW-0012">Acyltransferase</keyword>
<name>A0A942Z3M1_9BACI</name>
<dbReference type="InterPro" id="IPR036527">
    <property type="entry name" value="SCP2_sterol-bd_dom_sf"/>
</dbReference>
<dbReference type="Gene3D" id="3.40.630.30">
    <property type="match status" value="2"/>
</dbReference>
<dbReference type="AlphaFoldDB" id="A0A942Z3M1"/>
<dbReference type="InterPro" id="IPR016181">
    <property type="entry name" value="Acyl_CoA_acyltransferase"/>
</dbReference>
<dbReference type="RefSeq" id="WP_213096522.1">
    <property type="nucleotide sequence ID" value="NZ_JAGYPH010000001.1"/>
</dbReference>
<dbReference type="InterPro" id="IPR025559">
    <property type="entry name" value="Eis_dom"/>
</dbReference>
<dbReference type="PROSITE" id="PS51186">
    <property type="entry name" value="GNAT"/>
    <property type="match status" value="1"/>
</dbReference>
<evidence type="ECO:0000259" key="1">
    <source>
        <dbReference type="PROSITE" id="PS51186"/>
    </source>
</evidence>
<dbReference type="Proteomes" id="UP000676456">
    <property type="component" value="Unassembled WGS sequence"/>
</dbReference>
<dbReference type="SUPFAM" id="SSF55729">
    <property type="entry name" value="Acyl-CoA N-acyltransferases (Nat)"/>
    <property type="match status" value="1"/>
</dbReference>